<dbReference type="EMBL" id="SGIS01000012">
    <property type="protein sequence ID" value="RZF64708.1"/>
    <property type="molecule type" value="Genomic_DNA"/>
</dbReference>
<keyword evidence="2" id="KW-1185">Reference proteome</keyword>
<dbReference type="RefSeq" id="WP_130156964.1">
    <property type="nucleotide sequence ID" value="NZ_SGIS01000012.1"/>
</dbReference>
<organism evidence="1 2">
    <name type="scientific">Sphingomonas populi</name>
    <dbReference type="NCBI Taxonomy" id="2484750"/>
    <lineage>
        <taxon>Bacteria</taxon>
        <taxon>Pseudomonadati</taxon>
        <taxon>Pseudomonadota</taxon>
        <taxon>Alphaproteobacteria</taxon>
        <taxon>Sphingomonadales</taxon>
        <taxon>Sphingomonadaceae</taxon>
        <taxon>Sphingomonas</taxon>
    </lineage>
</organism>
<dbReference type="Proteomes" id="UP000292085">
    <property type="component" value="Unassembled WGS sequence"/>
</dbReference>
<evidence type="ECO:0000313" key="2">
    <source>
        <dbReference type="Proteomes" id="UP000292085"/>
    </source>
</evidence>
<sequence length="265" mass="31078">MDPVDVARRLIAFASEAELDEIEVEDFPVTDNEDELWLRIFGVHERYRRPAQIMIEELRGALAETDWDPDLSDIRPDDRDRWSFGEAIIFRGFERMILRGLLVPRRKVPILRRVPDDVALFLISIDDGEDYLTRESHGMGWHYHYQNWRKDRSNVILSWDTRWHEPSPQTEPPTQRALFVEPHGEKNNADFEAKPWLWREKKRKSMYDACSTDLVRWRIGEFKCAANKSEVVYPAGRVLTPHPAATATVVQKAAASAKTIRKRRR</sequence>
<dbReference type="AlphaFoldDB" id="A0A4V2DDE5"/>
<name>A0A4V2DDE5_9SPHN</name>
<reference evidence="1 2" key="1">
    <citation type="submission" date="2019-02" db="EMBL/GenBank/DDBJ databases">
        <authorList>
            <person name="Li Y."/>
        </authorList>
    </citation>
    <scope>NUCLEOTIDE SEQUENCE [LARGE SCALE GENOMIC DNA]</scope>
    <source>
        <strain evidence="1 2">3-7</strain>
    </source>
</reference>
<dbReference type="OrthoDB" id="8451810at2"/>
<protein>
    <submittedName>
        <fullName evidence="1">Uncharacterized protein</fullName>
    </submittedName>
</protein>
<proteinExistence type="predicted"/>
<gene>
    <name evidence="1" type="ORF">EWE75_09965</name>
</gene>
<accession>A0A4V2DDE5</accession>
<evidence type="ECO:0000313" key="1">
    <source>
        <dbReference type="EMBL" id="RZF64708.1"/>
    </source>
</evidence>
<comment type="caution">
    <text evidence="1">The sequence shown here is derived from an EMBL/GenBank/DDBJ whole genome shotgun (WGS) entry which is preliminary data.</text>
</comment>